<evidence type="ECO:0000256" key="3">
    <source>
        <dbReference type="ARBA" id="ARBA00022573"/>
    </source>
</evidence>
<evidence type="ECO:0000259" key="12">
    <source>
        <dbReference type="Pfam" id="PF02602"/>
    </source>
</evidence>
<accession>A0A517T8X3</accession>
<evidence type="ECO:0000256" key="4">
    <source>
        <dbReference type="ARBA" id="ARBA00022603"/>
    </source>
</evidence>
<evidence type="ECO:0000256" key="5">
    <source>
        <dbReference type="ARBA" id="ARBA00022679"/>
    </source>
</evidence>
<keyword evidence="5 10" id="KW-0808">Transferase</keyword>
<feature type="domain" description="Tetrapyrrole biosynthesis uroporphyrinogen III synthase" evidence="12">
    <location>
        <begin position="281"/>
        <end position="506"/>
    </location>
</feature>
<dbReference type="InterPro" id="IPR035996">
    <property type="entry name" value="4pyrrol_Methylase_sf"/>
</dbReference>
<keyword evidence="6" id="KW-0949">S-adenosyl-L-methionine</keyword>
<proteinExistence type="inferred from homology"/>
<dbReference type="GO" id="GO:0019354">
    <property type="term" value="P:siroheme biosynthetic process"/>
    <property type="evidence" value="ECO:0007669"/>
    <property type="project" value="InterPro"/>
</dbReference>
<dbReference type="NCBIfam" id="TIGR01469">
    <property type="entry name" value="cobA_cysG_Cterm"/>
    <property type="match status" value="1"/>
</dbReference>
<dbReference type="KEGG" id="chya:V22_20600"/>
<dbReference type="InterPro" id="IPR006366">
    <property type="entry name" value="CobA/CysG_C"/>
</dbReference>
<dbReference type="InterPro" id="IPR014777">
    <property type="entry name" value="4pyrrole_Mease_sub1"/>
</dbReference>
<dbReference type="FunFam" id="3.30.950.10:FF:000001">
    <property type="entry name" value="Siroheme synthase"/>
    <property type="match status" value="1"/>
</dbReference>
<dbReference type="NCBIfam" id="NF004790">
    <property type="entry name" value="PRK06136.1"/>
    <property type="match status" value="1"/>
</dbReference>
<dbReference type="GO" id="GO:0004852">
    <property type="term" value="F:uroporphyrinogen-III synthase activity"/>
    <property type="evidence" value="ECO:0007669"/>
    <property type="project" value="InterPro"/>
</dbReference>
<evidence type="ECO:0000256" key="6">
    <source>
        <dbReference type="ARBA" id="ARBA00022691"/>
    </source>
</evidence>
<keyword evidence="3" id="KW-0169">Cobalamin biosynthesis</keyword>
<evidence type="ECO:0000256" key="9">
    <source>
        <dbReference type="ARBA" id="ARBA00060548"/>
    </source>
</evidence>
<dbReference type="Pfam" id="PF00590">
    <property type="entry name" value="TP_methylase"/>
    <property type="match status" value="1"/>
</dbReference>
<sequence length="514" mass="55397">MTPLNETAETQPTGKVYLVGGGPGDPRLISVRGKQLLEQADLILYDGLVSPLLLLHAKANAEHAGREKGPDGRRVNQEEINRRLVEEAKAGKMVVRLKGGDPFIFGRGSEEAAALVEAGIPFEVIPGVTSSTAAAEYAGISLTHRSLASSVAFVTGHEDPTKTDTLLDYQQLAIWTGTIVIYMGLHRIQQITDRLIQNGRSPETPACVISRGTTGSQRTVSASLQELPTAVQTAGLHAPSLIIIGECVTQRENIAWFESKPLFGQRIAITRPIGQADDAIEQALDLGAEPISMPLIEIAAPSDWTAVDEAIDRLSDFDWLVFTSVNGVHYFLQRLWARGKDVRHLGSLKIAAIGSATADSLAENNLRADVVPDTFRAEVLAEALLPDCQGKRFLWAGADRGRDVLQTQLTDAGADIEKIAVYQNRDVAALPEQALNLLESGQLTWIALSSPSIARNFARCLSDDLRSQIDQLSKIATISPVTSEAAREAGLTVLAEATEHTWPGIFDAIRDATA</sequence>
<dbReference type="CDD" id="cd06578">
    <property type="entry name" value="HemD"/>
    <property type="match status" value="1"/>
</dbReference>
<dbReference type="GO" id="GO:0032259">
    <property type="term" value="P:methylation"/>
    <property type="evidence" value="ECO:0007669"/>
    <property type="project" value="UniProtKB-KW"/>
</dbReference>
<evidence type="ECO:0000256" key="7">
    <source>
        <dbReference type="ARBA" id="ARBA00023244"/>
    </source>
</evidence>
<name>A0A517T8X3_9PLAN</name>
<dbReference type="Gene3D" id="3.40.1010.10">
    <property type="entry name" value="Cobalt-precorrin-4 Transmethylase, Domain 1"/>
    <property type="match status" value="1"/>
</dbReference>
<keyword evidence="14" id="KW-1185">Reference proteome</keyword>
<dbReference type="CDD" id="cd11642">
    <property type="entry name" value="SUMT"/>
    <property type="match status" value="1"/>
</dbReference>
<evidence type="ECO:0000313" key="13">
    <source>
        <dbReference type="EMBL" id="QDT64817.1"/>
    </source>
</evidence>
<dbReference type="Gene3D" id="3.40.50.10090">
    <property type="match status" value="2"/>
</dbReference>
<keyword evidence="4 10" id="KW-0489">Methyltransferase</keyword>
<dbReference type="PANTHER" id="PTHR45790">
    <property type="entry name" value="SIROHEME SYNTHASE-RELATED"/>
    <property type="match status" value="1"/>
</dbReference>
<evidence type="ECO:0000313" key="14">
    <source>
        <dbReference type="Proteomes" id="UP000319976"/>
    </source>
</evidence>
<dbReference type="InterPro" id="IPR036108">
    <property type="entry name" value="4pyrrol_syn_uPrphyn_synt_sf"/>
</dbReference>
<dbReference type="PROSITE" id="PS00840">
    <property type="entry name" value="SUMT_2"/>
    <property type="match status" value="1"/>
</dbReference>
<dbReference type="Gene3D" id="3.30.950.10">
    <property type="entry name" value="Methyltransferase, Cobalt-precorrin-4 Transmethylase, Domain 2"/>
    <property type="match status" value="1"/>
</dbReference>
<dbReference type="FunFam" id="3.40.1010.10:FF:000001">
    <property type="entry name" value="Siroheme synthase"/>
    <property type="match status" value="1"/>
</dbReference>
<feature type="domain" description="Tetrapyrrole methylase" evidence="11">
    <location>
        <begin position="15"/>
        <end position="227"/>
    </location>
</feature>
<reference evidence="13 14" key="1">
    <citation type="submission" date="2019-02" db="EMBL/GenBank/DDBJ databases">
        <title>Deep-cultivation of Planctomycetes and their phenomic and genomic characterization uncovers novel biology.</title>
        <authorList>
            <person name="Wiegand S."/>
            <person name="Jogler M."/>
            <person name="Boedeker C."/>
            <person name="Pinto D."/>
            <person name="Vollmers J."/>
            <person name="Rivas-Marin E."/>
            <person name="Kohn T."/>
            <person name="Peeters S.H."/>
            <person name="Heuer A."/>
            <person name="Rast P."/>
            <person name="Oberbeckmann S."/>
            <person name="Bunk B."/>
            <person name="Jeske O."/>
            <person name="Meyerdierks A."/>
            <person name="Storesund J.E."/>
            <person name="Kallscheuer N."/>
            <person name="Luecker S."/>
            <person name="Lage O.M."/>
            <person name="Pohl T."/>
            <person name="Merkel B.J."/>
            <person name="Hornburger P."/>
            <person name="Mueller R.-W."/>
            <person name="Bruemmer F."/>
            <person name="Labrenz M."/>
            <person name="Spormann A.M."/>
            <person name="Op den Camp H."/>
            <person name="Overmann J."/>
            <person name="Amann R."/>
            <person name="Jetten M.S.M."/>
            <person name="Mascher T."/>
            <person name="Medema M.H."/>
            <person name="Devos D.P."/>
            <person name="Kaster A.-K."/>
            <person name="Ovreas L."/>
            <person name="Rohde M."/>
            <person name="Galperin M.Y."/>
            <person name="Jogler C."/>
        </authorList>
    </citation>
    <scope>NUCLEOTIDE SEQUENCE [LARGE SCALE GENOMIC DNA]</scope>
    <source>
        <strain evidence="13 14">V22</strain>
    </source>
</reference>
<dbReference type="GO" id="GO:0004851">
    <property type="term" value="F:uroporphyrin-III C-methyltransferase activity"/>
    <property type="evidence" value="ECO:0007669"/>
    <property type="project" value="UniProtKB-EC"/>
</dbReference>
<dbReference type="InterPro" id="IPR000878">
    <property type="entry name" value="4pyrrol_Mease"/>
</dbReference>
<gene>
    <name evidence="13" type="primary">nasF</name>
    <name evidence="13" type="ORF">V22_20600</name>
</gene>
<dbReference type="InterPro" id="IPR014776">
    <property type="entry name" value="4pyrrole_Mease_sub2"/>
</dbReference>
<comment type="pathway">
    <text evidence="9">Cofactor biosynthesis; adenosylcobalamin biosynthesis; precorrin-2 from uroporphyrinogen III: step 1/1.</text>
</comment>
<dbReference type="Pfam" id="PF02602">
    <property type="entry name" value="HEM4"/>
    <property type="match status" value="1"/>
</dbReference>
<organism evidence="13 14">
    <name type="scientific">Calycomorphotria hydatis</name>
    <dbReference type="NCBI Taxonomy" id="2528027"/>
    <lineage>
        <taxon>Bacteria</taxon>
        <taxon>Pseudomonadati</taxon>
        <taxon>Planctomycetota</taxon>
        <taxon>Planctomycetia</taxon>
        <taxon>Planctomycetales</taxon>
        <taxon>Planctomycetaceae</taxon>
        <taxon>Calycomorphotria</taxon>
    </lineage>
</organism>
<evidence type="ECO:0000256" key="8">
    <source>
        <dbReference type="ARBA" id="ARBA00025705"/>
    </source>
</evidence>
<evidence type="ECO:0000259" key="11">
    <source>
        <dbReference type="Pfam" id="PF00590"/>
    </source>
</evidence>
<evidence type="ECO:0000256" key="10">
    <source>
        <dbReference type="RuleBase" id="RU003960"/>
    </source>
</evidence>
<evidence type="ECO:0000256" key="2">
    <source>
        <dbReference type="ARBA" id="ARBA00012162"/>
    </source>
</evidence>
<comment type="similarity">
    <text evidence="1 10">Belongs to the precorrin methyltransferase family.</text>
</comment>
<dbReference type="AlphaFoldDB" id="A0A517T8X3"/>
<dbReference type="InterPro" id="IPR050161">
    <property type="entry name" value="Siro_Cobalamin_biosynth"/>
</dbReference>
<dbReference type="PANTHER" id="PTHR45790:SF3">
    <property type="entry name" value="S-ADENOSYL-L-METHIONINE-DEPENDENT UROPORPHYRINOGEN III METHYLTRANSFERASE, CHLOROPLASTIC"/>
    <property type="match status" value="1"/>
</dbReference>
<dbReference type="SUPFAM" id="SSF53790">
    <property type="entry name" value="Tetrapyrrole methylase"/>
    <property type="match status" value="1"/>
</dbReference>
<dbReference type="GO" id="GO:0009236">
    <property type="term" value="P:cobalamin biosynthetic process"/>
    <property type="evidence" value="ECO:0007669"/>
    <property type="project" value="UniProtKB-KW"/>
</dbReference>
<dbReference type="Proteomes" id="UP000319976">
    <property type="component" value="Chromosome"/>
</dbReference>
<dbReference type="InterPro" id="IPR003754">
    <property type="entry name" value="4pyrrol_synth_uPrphyn_synth"/>
</dbReference>
<keyword evidence="7" id="KW-0627">Porphyrin biosynthesis</keyword>
<dbReference type="SUPFAM" id="SSF69618">
    <property type="entry name" value="HemD-like"/>
    <property type="match status" value="1"/>
</dbReference>
<evidence type="ECO:0000256" key="1">
    <source>
        <dbReference type="ARBA" id="ARBA00005879"/>
    </source>
</evidence>
<dbReference type="EC" id="2.1.1.107" evidence="2"/>
<comment type="pathway">
    <text evidence="8">Porphyrin-containing compound metabolism; siroheme biosynthesis; precorrin-2 from uroporphyrinogen III: step 1/1.</text>
</comment>
<protein>
    <recommendedName>
        <fullName evidence="2">uroporphyrinogen-III C-methyltransferase</fullName>
        <ecNumber evidence="2">2.1.1.107</ecNumber>
    </recommendedName>
</protein>
<dbReference type="InterPro" id="IPR003043">
    <property type="entry name" value="Uropor_MeTrfase_CS"/>
</dbReference>
<dbReference type="EMBL" id="CP036316">
    <property type="protein sequence ID" value="QDT64817.1"/>
    <property type="molecule type" value="Genomic_DNA"/>
</dbReference>